<organism evidence="2">
    <name type="scientific">Puccinia triticina (isolate 1-1 / race 1 (BBBD))</name>
    <name type="common">Brown leaf rust fungus</name>
    <dbReference type="NCBI Taxonomy" id="630390"/>
    <lineage>
        <taxon>Eukaryota</taxon>
        <taxon>Fungi</taxon>
        <taxon>Dikarya</taxon>
        <taxon>Basidiomycota</taxon>
        <taxon>Pucciniomycotina</taxon>
        <taxon>Pucciniomycetes</taxon>
        <taxon>Pucciniales</taxon>
        <taxon>Pucciniaceae</taxon>
        <taxon>Puccinia</taxon>
    </lineage>
</organism>
<accession>A0A180FYC8</accession>
<reference evidence="3 4" key="3">
    <citation type="journal article" date="2017" name="G3 (Bethesda)">
        <title>Comparative analysis highlights variable genome content of wheat rusts and divergence of the mating loci.</title>
        <authorList>
            <person name="Cuomo C.A."/>
            <person name="Bakkeren G."/>
            <person name="Khalil H.B."/>
            <person name="Panwar V."/>
            <person name="Joly D."/>
            <person name="Linning R."/>
            <person name="Sakthikumar S."/>
            <person name="Song X."/>
            <person name="Adiconis X."/>
            <person name="Fan L."/>
            <person name="Goldberg J.M."/>
            <person name="Levin J.Z."/>
            <person name="Young S."/>
            <person name="Zeng Q."/>
            <person name="Anikster Y."/>
            <person name="Bruce M."/>
            <person name="Wang M."/>
            <person name="Yin C."/>
            <person name="McCallum B."/>
            <person name="Szabo L.J."/>
            <person name="Hulbert S."/>
            <person name="Chen X."/>
            <person name="Fellers J.P."/>
        </authorList>
    </citation>
    <scope>NUCLEOTIDE SEQUENCE</scope>
    <source>
        <strain evidence="3">isolate 1-1 / race 1 (BBBD)</strain>
        <strain evidence="4">Isolate 1-1 / race 1 (BBBD)</strain>
    </source>
</reference>
<dbReference type="PANTHER" id="PTHR47501:SF5">
    <property type="entry name" value="HAT C-TERMINAL DIMERISATION DOMAIN-CONTAINING PROTEIN"/>
    <property type="match status" value="1"/>
</dbReference>
<reference evidence="2" key="1">
    <citation type="submission" date="2009-11" db="EMBL/GenBank/DDBJ databases">
        <authorList>
            <consortium name="The Broad Institute Genome Sequencing Platform"/>
            <person name="Ward D."/>
            <person name="Feldgarden M."/>
            <person name="Earl A."/>
            <person name="Young S.K."/>
            <person name="Zeng Q."/>
            <person name="Koehrsen M."/>
            <person name="Alvarado L."/>
            <person name="Berlin A."/>
            <person name="Bochicchio J."/>
            <person name="Borenstein D."/>
            <person name="Chapman S.B."/>
            <person name="Chen Z."/>
            <person name="Engels R."/>
            <person name="Freedman E."/>
            <person name="Gellesch M."/>
            <person name="Goldberg J."/>
            <person name="Griggs A."/>
            <person name="Gujja S."/>
            <person name="Heilman E."/>
            <person name="Heiman D."/>
            <person name="Hepburn T."/>
            <person name="Howarth C."/>
            <person name="Jen D."/>
            <person name="Larson L."/>
            <person name="Lewis B."/>
            <person name="Mehta T."/>
            <person name="Park D."/>
            <person name="Pearson M."/>
            <person name="Roberts A."/>
            <person name="Saif S."/>
            <person name="Shea T."/>
            <person name="Shenoy N."/>
            <person name="Sisk P."/>
            <person name="Stolte C."/>
            <person name="Sykes S."/>
            <person name="Thomson T."/>
            <person name="Walk T."/>
            <person name="White J."/>
            <person name="Yandava C."/>
            <person name="Izard J."/>
            <person name="Baranova O.V."/>
            <person name="Blanton J.M."/>
            <person name="Tanner A.C."/>
            <person name="Dewhirst F.E."/>
            <person name="Haas B."/>
            <person name="Nusbaum C."/>
            <person name="Birren B."/>
        </authorList>
    </citation>
    <scope>NUCLEOTIDE SEQUENCE [LARGE SCALE GENOMIC DNA]</scope>
    <source>
        <strain evidence="2">1-1 BBBD Race 1</strain>
    </source>
</reference>
<evidence type="ECO:0000313" key="4">
    <source>
        <dbReference type="Proteomes" id="UP000005240"/>
    </source>
</evidence>
<gene>
    <name evidence="2" type="ORF">PTTG_30538</name>
</gene>
<evidence type="ECO:0000313" key="2">
    <source>
        <dbReference type="EMBL" id="OAV85415.1"/>
    </source>
</evidence>
<dbReference type="OrthoDB" id="5088237at2759"/>
<feature type="non-terminal residue" evidence="2">
    <location>
        <position position="303"/>
    </location>
</feature>
<dbReference type="AlphaFoldDB" id="A0A180FYC8"/>
<feature type="compositionally biased region" description="Basic and acidic residues" evidence="1">
    <location>
        <begin position="258"/>
        <end position="270"/>
    </location>
</feature>
<reference evidence="3" key="4">
    <citation type="submission" date="2025-05" db="UniProtKB">
        <authorList>
            <consortium name="EnsemblFungi"/>
        </authorList>
    </citation>
    <scope>IDENTIFICATION</scope>
    <source>
        <strain evidence="3">isolate 1-1 / race 1 (BBBD)</strain>
    </source>
</reference>
<name>A0A180FYC8_PUCT1</name>
<proteinExistence type="predicted"/>
<reference evidence="2" key="2">
    <citation type="submission" date="2016-05" db="EMBL/GenBank/DDBJ databases">
        <title>Comparative analysis highlights variable genome content of wheat rusts and divergence of the mating loci.</title>
        <authorList>
            <person name="Cuomo C.A."/>
            <person name="Bakkeren G."/>
            <person name="Szabo L."/>
            <person name="Khalil H."/>
            <person name="Joly D."/>
            <person name="Goldberg J."/>
            <person name="Young S."/>
            <person name="Zeng Q."/>
            <person name="Fellers J."/>
        </authorList>
    </citation>
    <scope>NUCLEOTIDE SEQUENCE [LARGE SCALE GENOMIC DNA]</scope>
    <source>
        <strain evidence="2">1-1 BBBD Race 1</strain>
    </source>
</reference>
<dbReference type="EMBL" id="ADAS02004430">
    <property type="protein sequence ID" value="OAV85415.1"/>
    <property type="molecule type" value="Genomic_DNA"/>
</dbReference>
<feature type="compositionally biased region" description="Acidic residues" evidence="1">
    <location>
        <begin position="271"/>
        <end position="280"/>
    </location>
</feature>
<keyword evidence="4" id="KW-1185">Reference proteome</keyword>
<dbReference type="VEuPathDB" id="FungiDB:PTTG_30538"/>
<dbReference type="EnsemblFungi" id="PTTG_30538-t43_1">
    <property type="protein sequence ID" value="PTTG_30538-t43_1-p1"/>
    <property type="gene ID" value="PTTG_30538"/>
</dbReference>
<dbReference type="Proteomes" id="UP000005240">
    <property type="component" value="Unassembled WGS sequence"/>
</dbReference>
<protein>
    <recommendedName>
        <fullName evidence="5">HAT C-terminal dimerisation domain-containing protein</fullName>
    </recommendedName>
</protein>
<feature type="region of interest" description="Disordered" evidence="1">
    <location>
        <begin position="253"/>
        <end position="286"/>
    </location>
</feature>
<evidence type="ECO:0000313" key="3">
    <source>
        <dbReference type="EnsemblFungi" id="PTTG_30538-t43_1-p1"/>
    </source>
</evidence>
<dbReference type="PANTHER" id="PTHR47501">
    <property type="entry name" value="TRANSPOSASE-RELATED"/>
    <property type="match status" value="1"/>
</dbReference>
<evidence type="ECO:0000256" key="1">
    <source>
        <dbReference type="SAM" id="MobiDB-lite"/>
    </source>
</evidence>
<evidence type="ECO:0008006" key="5">
    <source>
        <dbReference type="Google" id="ProtNLM"/>
    </source>
</evidence>
<sequence length="303" mass="34103">MDAISAGANLPPTAKDVENEMREGQHGMIKAYAKHTIFDPRVFNQLLVMWLVRFSLPWSRIKDFLLGVAFDYARRGIILFSRTWAATEAHRLYLNLQNNVISGLQKLNSKFTLIHDVWTTKGNHHAFLGISVAYVTVDWEFKISHLGMKFIASTQTTDSGSNNFTMASEVDRLIFTKTGVDPDLSENHIRCFCHKIALILNAGLRAIELPTKGLVTSKNGPLGITPTLDPIAEESEEVDEADLYVTEDTILGSSNNNEFRENNDKESDEYKSEDEPDSWDIPDGGKNQIDKSLKKARFFCMLA</sequence>